<dbReference type="eggNOG" id="COG0613">
    <property type="taxonomic scope" value="Bacteria"/>
</dbReference>
<dbReference type="RefSeq" id="WP_013657398.1">
    <property type="nucleotide sequence ID" value="NC_015275.1"/>
</dbReference>
<feature type="domain" description="Polymerase/histidinol phosphatase N-terminal" evidence="1">
    <location>
        <begin position="5"/>
        <end position="73"/>
    </location>
</feature>
<accession>F2JSY4</accession>
<sequence>MSLIYDFHIHTAVSPCADITMTPNNIVNMSILKGLQAIAITDHQTTANCEAVMTVGREKGLLVIPGIEIECMEEFHLIALFANLKEAEDIGQWINEGLPKINNRKDLFGPQLILNEEDDIVGELEQLLLTATQITVSDIVKEVRRKNGVIYPAHIDRNSYSILSNLGAVPEELNFNILEISRKASFKEYENMYNKCTIIQSSDAHYLLDIAENGRALPNSNHELIHLVHQLNNNN</sequence>
<dbReference type="InterPro" id="IPR052018">
    <property type="entry name" value="PHP_domain"/>
</dbReference>
<dbReference type="KEGG" id="cle:Clole_2398"/>
<dbReference type="CDD" id="cd07432">
    <property type="entry name" value="PHP_HisPPase"/>
    <property type="match status" value="1"/>
</dbReference>
<dbReference type="PANTHER" id="PTHR42924">
    <property type="entry name" value="EXONUCLEASE"/>
    <property type="match status" value="1"/>
</dbReference>
<protein>
    <submittedName>
        <fullName evidence="2">PHP domain protein</fullName>
    </submittedName>
</protein>
<dbReference type="GO" id="GO:0004534">
    <property type="term" value="F:5'-3' RNA exonuclease activity"/>
    <property type="evidence" value="ECO:0007669"/>
    <property type="project" value="TreeGrafter"/>
</dbReference>
<dbReference type="Gene3D" id="3.20.20.140">
    <property type="entry name" value="Metal-dependent hydrolases"/>
    <property type="match status" value="1"/>
</dbReference>
<reference evidence="2 3" key="1">
    <citation type="journal article" date="2011" name="J. Bacteriol.">
        <title>Complete genome sequence of the cellulose-degrading bacterium Cellulosilyticum lentocellum.</title>
        <authorList>
            <consortium name="US DOE Joint Genome Institute"/>
            <person name="Miller D.A."/>
            <person name="Suen G."/>
            <person name="Bruce D."/>
            <person name="Copeland A."/>
            <person name="Cheng J.F."/>
            <person name="Detter C."/>
            <person name="Goodwin L.A."/>
            <person name="Han C.S."/>
            <person name="Hauser L.J."/>
            <person name="Land M.L."/>
            <person name="Lapidus A."/>
            <person name="Lucas S."/>
            <person name="Meincke L."/>
            <person name="Pitluck S."/>
            <person name="Tapia R."/>
            <person name="Teshima H."/>
            <person name="Woyke T."/>
            <person name="Fox B.G."/>
            <person name="Angert E.R."/>
            <person name="Currie C.R."/>
        </authorList>
    </citation>
    <scope>NUCLEOTIDE SEQUENCE [LARGE SCALE GENOMIC DNA]</scope>
    <source>
        <strain evidence="3">ATCC 49066 / DSM 5427 / NCIMB 11756 / RHM5</strain>
    </source>
</reference>
<evidence type="ECO:0000313" key="2">
    <source>
        <dbReference type="EMBL" id="ADZ84105.1"/>
    </source>
</evidence>
<name>F2JSY4_CELLD</name>
<dbReference type="InterPro" id="IPR004013">
    <property type="entry name" value="PHP_dom"/>
</dbReference>
<dbReference type="GO" id="GO:0035312">
    <property type="term" value="F:5'-3' DNA exonuclease activity"/>
    <property type="evidence" value="ECO:0007669"/>
    <property type="project" value="TreeGrafter"/>
</dbReference>
<dbReference type="STRING" id="642492.Clole_2398"/>
<dbReference type="SUPFAM" id="SSF89550">
    <property type="entry name" value="PHP domain-like"/>
    <property type="match status" value="1"/>
</dbReference>
<dbReference type="Pfam" id="PF02811">
    <property type="entry name" value="PHP"/>
    <property type="match status" value="1"/>
</dbReference>
<dbReference type="HOGENOM" id="CLU_097071_0_0_9"/>
<evidence type="ECO:0000259" key="1">
    <source>
        <dbReference type="SMART" id="SM00481"/>
    </source>
</evidence>
<dbReference type="Proteomes" id="UP000008467">
    <property type="component" value="Chromosome"/>
</dbReference>
<keyword evidence="3" id="KW-1185">Reference proteome</keyword>
<gene>
    <name evidence="2" type="ordered locus">Clole_2398</name>
</gene>
<organism evidence="2 3">
    <name type="scientific">Cellulosilyticum lentocellum (strain ATCC 49066 / DSM 5427 / NCIMB 11756 / RHM5)</name>
    <name type="common">Clostridium lentocellum</name>
    <dbReference type="NCBI Taxonomy" id="642492"/>
    <lineage>
        <taxon>Bacteria</taxon>
        <taxon>Bacillati</taxon>
        <taxon>Bacillota</taxon>
        <taxon>Clostridia</taxon>
        <taxon>Lachnospirales</taxon>
        <taxon>Cellulosilyticaceae</taxon>
        <taxon>Cellulosilyticum</taxon>
    </lineage>
</organism>
<dbReference type="SMART" id="SM00481">
    <property type="entry name" value="POLIIIAc"/>
    <property type="match status" value="1"/>
</dbReference>
<proteinExistence type="predicted"/>
<dbReference type="AlphaFoldDB" id="F2JSY4"/>
<dbReference type="PANTHER" id="PTHR42924:SF3">
    <property type="entry name" value="POLYMERASE_HISTIDINOL PHOSPHATASE N-TERMINAL DOMAIN-CONTAINING PROTEIN"/>
    <property type="match status" value="1"/>
</dbReference>
<dbReference type="InterPro" id="IPR003141">
    <property type="entry name" value="Pol/His_phosphatase_N"/>
</dbReference>
<dbReference type="EMBL" id="CP002582">
    <property type="protein sequence ID" value="ADZ84105.1"/>
    <property type="molecule type" value="Genomic_DNA"/>
</dbReference>
<evidence type="ECO:0000313" key="3">
    <source>
        <dbReference type="Proteomes" id="UP000008467"/>
    </source>
</evidence>
<dbReference type="InterPro" id="IPR016195">
    <property type="entry name" value="Pol/histidinol_Pase-like"/>
</dbReference>